<name>A0AAV6H7I6_9TELE</name>
<accession>A0AAV6H7I6</accession>
<evidence type="ECO:0000313" key="2">
    <source>
        <dbReference type="Proteomes" id="UP000823561"/>
    </source>
</evidence>
<dbReference type="Proteomes" id="UP000823561">
    <property type="component" value="Chromosome 4"/>
</dbReference>
<evidence type="ECO:0000313" key="1">
    <source>
        <dbReference type="EMBL" id="KAG5282549.1"/>
    </source>
</evidence>
<dbReference type="EMBL" id="JADWDJ010000004">
    <property type="protein sequence ID" value="KAG5282549.1"/>
    <property type="molecule type" value="Genomic_DNA"/>
</dbReference>
<protein>
    <submittedName>
        <fullName evidence="1">Uncharacterized protein</fullName>
    </submittedName>
</protein>
<sequence length="101" mass="11070">MFDCMEALGMGPRQLYDVTARGACMLRKASPFFAGLDPFAWSGTASIQSHALRRLGRSRGRSRLACLPSAPLASHWKPDRLNPIMAAVELCITVGLEHVWA</sequence>
<comment type="caution">
    <text evidence="1">The sequence shown here is derived from an EMBL/GenBank/DDBJ whole genome shotgun (WGS) entry which is preliminary data.</text>
</comment>
<organism evidence="1 2">
    <name type="scientific">Alosa alosa</name>
    <name type="common">allis shad</name>
    <dbReference type="NCBI Taxonomy" id="278164"/>
    <lineage>
        <taxon>Eukaryota</taxon>
        <taxon>Metazoa</taxon>
        <taxon>Chordata</taxon>
        <taxon>Craniata</taxon>
        <taxon>Vertebrata</taxon>
        <taxon>Euteleostomi</taxon>
        <taxon>Actinopterygii</taxon>
        <taxon>Neopterygii</taxon>
        <taxon>Teleostei</taxon>
        <taxon>Clupei</taxon>
        <taxon>Clupeiformes</taxon>
        <taxon>Clupeoidei</taxon>
        <taxon>Clupeidae</taxon>
        <taxon>Alosa</taxon>
    </lineage>
</organism>
<gene>
    <name evidence="1" type="ORF">AALO_G00057250</name>
</gene>
<keyword evidence="2" id="KW-1185">Reference proteome</keyword>
<reference evidence="1" key="1">
    <citation type="submission" date="2020-10" db="EMBL/GenBank/DDBJ databases">
        <title>Chromosome-scale genome assembly of the Allis shad, Alosa alosa.</title>
        <authorList>
            <person name="Margot Z."/>
            <person name="Christophe K."/>
            <person name="Cabau C."/>
            <person name="Louis A."/>
            <person name="Berthelot C."/>
            <person name="Parey E."/>
            <person name="Roest Crollius H."/>
            <person name="Montfort J."/>
            <person name="Robinson-Rechavi M."/>
            <person name="Bucao C."/>
            <person name="Bouchez O."/>
            <person name="Gislard M."/>
            <person name="Lluch J."/>
            <person name="Milhes M."/>
            <person name="Lampietro C."/>
            <person name="Lopez Roques C."/>
            <person name="Donnadieu C."/>
            <person name="Braasch I."/>
            <person name="Desvignes T."/>
            <person name="Postlethwait J."/>
            <person name="Bobe J."/>
            <person name="Guiguen Y."/>
        </authorList>
    </citation>
    <scope>NUCLEOTIDE SEQUENCE</scope>
    <source>
        <strain evidence="1">M-15738</strain>
        <tissue evidence="1">Blood</tissue>
    </source>
</reference>
<dbReference type="AlphaFoldDB" id="A0AAV6H7I6"/>
<proteinExistence type="predicted"/>